<keyword evidence="3" id="KW-0378">Hydrolase</keyword>
<dbReference type="InterPro" id="IPR011234">
    <property type="entry name" value="Fumarylacetoacetase-like_C"/>
</dbReference>
<dbReference type="InterPro" id="IPR012686">
    <property type="entry name" value="HPA_isomer/decarb_N"/>
</dbReference>
<dbReference type="EMBL" id="JBHUIK010000004">
    <property type="protein sequence ID" value="MFD2215473.1"/>
    <property type="molecule type" value="Genomic_DNA"/>
</dbReference>
<keyword evidence="4" id="KW-1185">Reference proteome</keyword>
<evidence type="ECO:0000313" key="4">
    <source>
        <dbReference type="Proteomes" id="UP001597318"/>
    </source>
</evidence>
<gene>
    <name evidence="3" type="ORF">ACFSKK_17425</name>
</gene>
<dbReference type="PANTHER" id="PTHR11820">
    <property type="entry name" value="ACYLPYRUVASE"/>
    <property type="match status" value="1"/>
</dbReference>
<dbReference type="InterPro" id="IPR036663">
    <property type="entry name" value="Fumarylacetoacetase_C_sf"/>
</dbReference>
<name>A0ABW5BZ68_9BACI</name>
<dbReference type="SUPFAM" id="SSF56529">
    <property type="entry name" value="FAH"/>
    <property type="match status" value="1"/>
</dbReference>
<accession>A0ABW5BZ68</accession>
<dbReference type="Pfam" id="PF01557">
    <property type="entry name" value="FAA_hydrolase"/>
    <property type="match status" value="1"/>
</dbReference>
<evidence type="ECO:0000313" key="3">
    <source>
        <dbReference type="EMBL" id="MFD2215473.1"/>
    </source>
</evidence>
<evidence type="ECO:0000256" key="1">
    <source>
        <dbReference type="ARBA" id="ARBA00022723"/>
    </source>
</evidence>
<organism evidence="3 4">
    <name type="scientific">Metabacillus endolithicus</name>
    <dbReference type="NCBI Taxonomy" id="1535204"/>
    <lineage>
        <taxon>Bacteria</taxon>
        <taxon>Bacillati</taxon>
        <taxon>Bacillota</taxon>
        <taxon>Bacilli</taxon>
        <taxon>Bacillales</taxon>
        <taxon>Bacillaceae</taxon>
        <taxon>Metabacillus</taxon>
    </lineage>
</organism>
<sequence length="253" mass="28133">MKNGYVKFSETRTLQEVVIDTDKKALTLSKETLALDKCNLDVPINGTVYGTLLNYKGELEKLGSQLNEAPYKNPPVAPVLYIKPVNTLNRSNKPIPLPNDTRELQIGAALGIVFNKVTSMVSEQNALDYVLGYTIVNDVSIPHESYFRPAIKQKARDGFCPVAPWIVKKEEIANPDNLEIKVFINGELRQQNSTANLVRSVVKLISDVSQFMTFNEGDTLLVGVPENQPLVQNLDHIRIEIEGIGSLENTVKL</sequence>
<evidence type="ECO:0000259" key="2">
    <source>
        <dbReference type="Pfam" id="PF01557"/>
    </source>
</evidence>
<reference evidence="4" key="1">
    <citation type="journal article" date="2019" name="Int. J. Syst. Evol. Microbiol.">
        <title>The Global Catalogue of Microorganisms (GCM) 10K type strain sequencing project: providing services to taxonomists for standard genome sequencing and annotation.</title>
        <authorList>
            <consortium name="The Broad Institute Genomics Platform"/>
            <consortium name="The Broad Institute Genome Sequencing Center for Infectious Disease"/>
            <person name="Wu L."/>
            <person name="Ma J."/>
        </authorList>
    </citation>
    <scope>NUCLEOTIDE SEQUENCE [LARGE SCALE GENOMIC DNA]</scope>
    <source>
        <strain evidence="4">CGMCC 1.15474</strain>
    </source>
</reference>
<dbReference type="GO" id="GO:0016787">
    <property type="term" value="F:hydrolase activity"/>
    <property type="evidence" value="ECO:0007669"/>
    <property type="project" value="UniProtKB-KW"/>
</dbReference>
<proteinExistence type="predicted"/>
<keyword evidence="1" id="KW-0479">Metal-binding</keyword>
<dbReference type="Gene3D" id="3.90.850.10">
    <property type="entry name" value="Fumarylacetoacetase-like, C-terminal domain"/>
    <property type="match status" value="1"/>
</dbReference>
<dbReference type="NCBIfam" id="TIGR02305">
    <property type="entry name" value="HpaG-N-term"/>
    <property type="match status" value="1"/>
</dbReference>
<dbReference type="PANTHER" id="PTHR11820:SF114">
    <property type="entry name" value="4-HYDROXYPHENYLACETATE CATABOLISM PROTEIN"/>
    <property type="match status" value="1"/>
</dbReference>
<protein>
    <submittedName>
        <fullName evidence="3">Fumarylacetoacetate hydrolase family protein</fullName>
    </submittedName>
</protein>
<comment type="caution">
    <text evidence="3">The sequence shown here is derived from an EMBL/GenBank/DDBJ whole genome shotgun (WGS) entry which is preliminary data.</text>
</comment>
<dbReference type="RefSeq" id="WP_247340139.1">
    <property type="nucleotide sequence ID" value="NZ_CP095550.1"/>
</dbReference>
<dbReference type="Proteomes" id="UP001597318">
    <property type="component" value="Unassembled WGS sequence"/>
</dbReference>
<feature type="domain" description="Fumarylacetoacetase-like C-terminal" evidence="2">
    <location>
        <begin position="47"/>
        <end position="251"/>
    </location>
</feature>